<proteinExistence type="predicted"/>
<evidence type="ECO:0000313" key="4">
    <source>
        <dbReference type="EMBL" id="VFR91452.1"/>
    </source>
</evidence>
<dbReference type="EMBL" id="CAADIA010000004">
    <property type="protein sequence ID" value="VFR25818.1"/>
    <property type="molecule type" value="Genomic_DNA"/>
</dbReference>
<sequence length="45" mass="5079">MRVENRRPGAAGMGESLCLCCVAQMQQVIYKTKNLSYSKQTLEKN</sequence>
<organism evidence="4">
    <name type="scientific">plant metagenome</name>
    <dbReference type="NCBI Taxonomy" id="1297885"/>
    <lineage>
        <taxon>unclassified sequences</taxon>
        <taxon>metagenomes</taxon>
        <taxon>organismal metagenomes</taxon>
    </lineage>
</organism>
<accession>A0A484UYK8</accession>
<dbReference type="EMBL" id="CAADIN010000019">
    <property type="protein sequence ID" value="VFR91452.1"/>
    <property type="molecule type" value="Genomic_DNA"/>
</dbReference>
<reference evidence="4" key="1">
    <citation type="submission" date="2019-03" db="EMBL/GenBank/DDBJ databases">
        <authorList>
            <person name="Danneels B."/>
        </authorList>
    </citation>
    <scope>NUCLEOTIDE SEQUENCE</scope>
</reference>
<dbReference type="EMBL" id="CAADIM010000005">
    <property type="protein sequence ID" value="VFR64348.1"/>
    <property type="molecule type" value="Genomic_DNA"/>
</dbReference>
<protein>
    <submittedName>
        <fullName evidence="4">Uncharacterized protein</fullName>
    </submittedName>
</protein>
<evidence type="ECO:0000313" key="2">
    <source>
        <dbReference type="EMBL" id="VFR64348.1"/>
    </source>
</evidence>
<dbReference type="EMBL" id="CAADIF010000008">
    <property type="protein sequence ID" value="VFR76207.1"/>
    <property type="molecule type" value="Genomic_DNA"/>
</dbReference>
<gene>
    <name evidence="1" type="ORF">ANK1_2552</name>
    <name evidence="3" type="ORF">ANK2_2553</name>
    <name evidence="2" type="ORF">ISE1_2535</name>
    <name evidence="4" type="ORF">ISE2_2572</name>
</gene>
<name>A0A484UYK8_9ZZZZ</name>
<evidence type="ECO:0000313" key="1">
    <source>
        <dbReference type="EMBL" id="VFR25818.1"/>
    </source>
</evidence>
<evidence type="ECO:0000313" key="3">
    <source>
        <dbReference type="EMBL" id="VFR76207.1"/>
    </source>
</evidence>
<dbReference type="AlphaFoldDB" id="A0A484UYK8"/>